<gene>
    <name evidence="1" type="ORF">ANCDUO_18811</name>
</gene>
<evidence type="ECO:0000313" key="2">
    <source>
        <dbReference type="Proteomes" id="UP000054047"/>
    </source>
</evidence>
<reference evidence="1 2" key="1">
    <citation type="submission" date="2013-12" db="EMBL/GenBank/DDBJ databases">
        <title>Draft genome of the parsitic nematode Ancylostoma duodenale.</title>
        <authorList>
            <person name="Mitreva M."/>
        </authorList>
    </citation>
    <scope>NUCLEOTIDE SEQUENCE [LARGE SCALE GENOMIC DNA]</scope>
    <source>
        <strain evidence="1 2">Zhejiang</strain>
    </source>
</reference>
<dbReference type="EMBL" id="KN747634">
    <property type="protein sequence ID" value="KIH51103.1"/>
    <property type="molecule type" value="Genomic_DNA"/>
</dbReference>
<keyword evidence="2" id="KW-1185">Reference proteome</keyword>
<organism evidence="1 2">
    <name type="scientific">Ancylostoma duodenale</name>
    <dbReference type="NCBI Taxonomy" id="51022"/>
    <lineage>
        <taxon>Eukaryota</taxon>
        <taxon>Metazoa</taxon>
        <taxon>Ecdysozoa</taxon>
        <taxon>Nematoda</taxon>
        <taxon>Chromadorea</taxon>
        <taxon>Rhabditida</taxon>
        <taxon>Rhabditina</taxon>
        <taxon>Rhabditomorpha</taxon>
        <taxon>Strongyloidea</taxon>
        <taxon>Ancylostomatidae</taxon>
        <taxon>Ancylostomatinae</taxon>
        <taxon>Ancylostoma</taxon>
    </lineage>
</organism>
<sequence length="86" mass="9625">MIAILVLFQLANVEEFFQDIKYPLGWDQYKVAAQMNGNLDPPGVKASPGSYFSALVSMMTTWGYQTWKERSGCAIRLEAVTKSDTV</sequence>
<dbReference type="AlphaFoldDB" id="A0A0C2C478"/>
<accession>A0A0C2C478</accession>
<protein>
    <submittedName>
        <fullName evidence="1">Uncharacterized protein</fullName>
    </submittedName>
</protein>
<name>A0A0C2C478_9BILA</name>
<evidence type="ECO:0000313" key="1">
    <source>
        <dbReference type="EMBL" id="KIH51103.1"/>
    </source>
</evidence>
<dbReference type="Proteomes" id="UP000054047">
    <property type="component" value="Unassembled WGS sequence"/>
</dbReference>
<dbReference type="OrthoDB" id="190846at2759"/>
<proteinExistence type="predicted"/>